<protein>
    <submittedName>
        <fullName evidence="3">E motif</fullName>
    </submittedName>
</protein>
<dbReference type="InterPro" id="IPR046848">
    <property type="entry name" value="E_motif"/>
</dbReference>
<dbReference type="EMBL" id="JBAMMX010000002">
    <property type="protein sequence ID" value="KAK6946481.1"/>
    <property type="molecule type" value="Genomic_DNA"/>
</dbReference>
<organism evidence="3 4">
    <name type="scientific">Dillenia turbinata</name>
    <dbReference type="NCBI Taxonomy" id="194707"/>
    <lineage>
        <taxon>Eukaryota</taxon>
        <taxon>Viridiplantae</taxon>
        <taxon>Streptophyta</taxon>
        <taxon>Embryophyta</taxon>
        <taxon>Tracheophyta</taxon>
        <taxon>Spermatophyta</taxon>
        <taxon>Magnoliopsida</taxon>
        <taxon>eudicotyledons</taxon>
        <taxon>Gunneridae</taxon>
        <taxon>Pentapetalae</taxon>
        <taxon>Dilleniales</taxon>
        <taxon>Dilleniaceae</taxon>
        <taxon>Dillenia</taxon>
    </lineage>
</organism>
<evidence type="ECO:0000256" key="1">
    <source>
        <dbReference type="ARBA" id="ARBA00022737"/>
    </source>
</evidence>
<dbReference type="PANTHER" id="PTHR47926">
    <property type="entry name" value="PENTATRICOPEPTIDE REPEAT-CONTAINING PROTEIN"/>
    <property type="match status" value="1"/>
</dbReference>
<accession>A0AAN8WEI8</accession>
<dbReference type="Gene3D" id="1.25.40.10">
    <property type="entry name" value="Tetratricopeptide repeat domain"/>
    <property type="match status" value="3"/>
</dbReference>
<keyword evidence="1" id="KW-0677">Repeat</keyword>
<dbReference type="Pfam" id="PF20431">
    <property type="entry name" value="E_motif"/>
    <property type="match status" value="1"/>
</dbReference>
<evidence type="ECO:0000313" key="4">
    <source>
        <dbReference type="Proteomes" id="UP001370490"/>
    </source>
</evidence>
<gene>
    <name evidence="3" type="ORF">RJ641_014025</name>
</gene>
<dbReference type="GO" id="GO:0003723">
    <property type="term" value="F:RNA binding"/>
    <property type="evidence" value="ECO:0007669"/>
    <property type="project" value="InterPro"/>
</dbReference>
<dbReference type="InterPro" id="IPR046960">
    <property type="entry name" value="PPR_At4g14850-like_plant"/>
</dbReference>
<dbReference type="AlphaFoldDB" id="A0AAN8WEI8"/>
<dbReference type="Proteomes" id="UP001370490">
    <property type="component" value="Unassembled WGS sequence"/>
</dbReference>
<dbReference type="FunFam" id="1.25.40.10:FF:000090">
    <property type="entry name" value="Pentatricopeptide repeat-containing protein, chloroplastic"/>
    <property type="match status" value="1"/>
</dbReference>
<feature type="repeat" description="PPR" evidence="2">
    <location>
        <begin position="201"/>
        <end position="235"/>
    </location>
</feature>
<dbReference type="InterPro" id="IPR002885">
    <property type="entry name" value="PPR_rpt"/>
</dbReference>
<dbReference type="PANTHER" id="PTHR47926:SF468">
    <property type="entry name" value="PENTATRICOPEPTIDE REPEAT-CONTAINING PROTEIN"/>
    <property type="match status" value="1"/>
</dbReference>
<comment type="caution">
    <text evidence="3">The sequence shown here is derived from an EMBL/GenBank/DDBJ whole genome shotgun (WGS) entry which is preliminary data.</text>
</comment>
<proteinExistence type="predicted"/>
<evidence type="ECO:0000313" key="3">
    <source>
        <dbReference type="EMBL" id="KAK6946481.1"/>
    </source>
</evidence>
<dbReference type="GO" id="GO:0009451">
    <property type="term" value="P:RNA modification"/>
    <property type="evidence" value="ECO:0007669"/>
    <property type="project" value="InterPro"/>
</dbReference>
<feature type="repeat" description="PPR" evidence="2">
    <location>
        <begin position="11"/>
        <end position="45"/>
    </location>
</feature>
<sequence>MSLFDWMPVRDIVSWNTMISGYAQCGRLADALGLFNCMPERNIVSLNAMITGFLRNGDESSAIELFQRMLNETQCGNKDDHGGDLVSAYNILFVGYGHRAGDITSARSLFDQMMECDTFSSNTMISGYVHVEDMLEAIELFTEMPSPDTLSWNTMISGFAQIGRMELADDIFKQMSPKNLVTCGAILEAETMFKEVHFHKDVISWNAMIRGYASHGFASEALEHFNLMEAHKVQPSYITFILVLNACAHAGLVEEGRRHFKSMTREFGLEPRVEHFASLVDIVGRHRQLEEALDLINGMPFEPDAAVWGALLGSCRVHNNIDHPHVAAEALMRLQPESSAPYVLLYNMYADAEQWDKATEAKMLMERNNVKKEI</sequence>
<keyword evidence="4" id="KW-1185">Reference proteome</keyword>
<reference evidence="3 4" key="1">
    <citation type="submission" date="2023-12" db="EMBL/GenBank/DDBJ databases">
        <title>A high-quality genome assembly for Dillenia turbinata (Dilleniales).</title>
        <authorList>
            <person name="Chanderbali A."/>
        </authorList>
    </citation>
    <scope>NUCLEOTIDE SEQUENCE [LARGE SCALE GENOMIC DNA]</scope>
    <source>
        <strain evidence="3">LSX21</strain>
        <tissue evidence="3">Leaf</tissue>
    </source>
</reference>
<evidence type="ECO:0000256" key="2">
    <source>
        <dbReference type="PROSITE-ProRule" id="PRU00708"/>
    </source>
</evidence>
<name>A0AAN8WEI8_9MAGN</name>
<dbReference type="PROSITE" id="PS51375">
    <property type="entry name" value="PPR"/>
    <property type="match status" value="3"/>
</dbReference>
<dbReference type="Pfam" id="PF01535">
    <property type="entry name" value="PPR"/>
    <property type="match status" value="5"/>
</dbReference>
<dbReference type="InterPro" id="IPR011990">
    <property type="entry name" value="TPR-like_helical_dom_sf"/>
</dbReference>
<feature type="repeat" description="PPR" evidence="2">
    <location>
        <begin position="148"/>
        <end position="182"/>
    </location>
</feature>
<dbReference type="Pfam" id="PF13041">
    <property type="entry name" value="PPR_2"/>
    <property type="match status" value="1"/>
</dbReference>
<dbReference type="NCBIfam" id="TIGR00756">
    <property type="entry name" value="PPR"/>
    <property type="match status" value="5"/>
</dbReference>